<reference evidence="1 2" key="2">
    <citation type="journal article" date="2016" name="Genome Announc.">
        <title>Complete Genome Sequences of Two Interactive Moderate Thermophiles, Paenibacillus napthalenovorans 32O-Y and Paenibacillus sp. 32O-W.</title>
        <authorList>
            <person name="Butler R.R.III."/>
            <person name="Wang J."/>
            <person name="Stark B.C."/>
            <person name="Pombert J.F."/>
        </authorList>
    </citation>
    <scope>NUCLEOTIDE SEQUENCE [LARGE SCALE GENOMIC DNA]</scope>
    <source>
        <strain evidence="1 2">32O-Y</strain>
    </source>
</reference>
<dbReference type="OrthoDB" id="1790977at2"/>
<accession>A0A0U2INV0</accession>
<gene>
    <name evidence="1" type="ORF">IJ22_50960</name>
</gene>
<evidence type="ECO:0008006" key="3">
    <source>
        <dbReference type="Google" id="ProtNLM"/>
    </source>
</evidence>
<protein>
    <recommendedName>
        <fullName evidence="3">Primase C-terminal 1 domain-containing protein</fullName>
    </recommendedName>
</protein>
<name>A0A0U2INV0_9BACL</name>
<dbReference type="AlphaFoldDB" id="A0A0U2INV0"/>
<dbReference type="RefSeq" id="WP_062410722.1">
    <property type="nucleotide sequence ID" value="NZ_CP013652.1"/>
</dbReference>
<dbReference type="EMBL" id="CP013652">
    <property type="protein sequence ID" value="ALS25355.1"/>
    <property type="molecule type" value="Genomic_DNA"/>
</dbReference>
<sequence>MIDKNKEAGSVGAETASDENALINLSLALQEQENQTGKTALFFKTVFLPESIPKEASYVICYTLPTKSSMKPKMISRFFTQSQFDAMLRLNESLNGKANIYFSTTLQDAEAALKKNPRSRGTSETAVYLSFLHVDIDVDAPGFHKSAGKRLFPHNEAALLFIENGIPLTPSIIVNTGGGWHVYWLLDQPMILQTEADRKRAGTLLARFQQWIRSLAGEYKASIDTTADLSRLLRVAFTYNVKTAERRLAEIIEVTNRRYSLEEIEAQLPTQELKKKAARRLPFTKRRQRFPNIESIYKNCRFMEHCRSRPNEVSYNEWFAALSIAVHCKNGIEEAHKLSRGYDRYSEDETEFKIAEALKGKPNTCSHIAITLGSKGCHGCPKLDGLRNEGYVL</sequence>
<reference evidence="2" key="1">
    <citation type="submission" date="2015-12" db="EMBL/GenBank/DDBJ databases">
        <title>Complete genome sequences of two moderately thermophilic Paenibacillus species.</title>
        <authorList>
            <person name="Butler R.III."/>
            <person name="Wang J."/>
            <person name="Stark B.C."/>
            <person name="Pombert J.-F."/>
        </authorList>
    </citation>
    <scope>NUCLEOTIDE SEQUENCE [LARGE SCALE GENOMIC DNA]</scope>
    <source>
        <strain evidence="2">32O-Y</strain>
    </source>
</reference>
<evidence type="ECO:0000313" key="2">
    <source>
        <dbReference type="Proteomes" id="UP000061660"/>
    </source>
</evidence>
<dbReference type="Proteomes" id="UP000061660">
    <property type="component" value="Chromosome"/>
</dbReference>
<evidence type="ECO:0000313" key="1">
    <source>
        <dbReference type="EMBL" id="ALS25355.1"/>
    </source>
</evidence>
<organism evidence="1 2">
    <name type="scientific">Paenibacillus naphthalenovorans</name>
    <dbReference type="NCBI Taxonomy" id="162209"/>
    <lineage>
        <taxon>Bacteria</taxon>
        <taxon>Bacillati</taxon>
        <taxon>Bacillota</taxon>
        <taxon>Bacilli</taxon>
        <taxon>Bacillales</taxon>
        <taxon>Paenibacillaceae</taxon>
        <taxon>Paenibacillus</taxon>
    </lineage>
</organism>
<dbReference type="KEGG" id="pnp:IJ22_50960"/>
<dbReference type="STRING" id="162209.IJ22_50960"/>
<keyword evidence="2" id="KW-1185">Reference proteome</keyword>
<proteinExistence type="predicted"/>
<dbReference type="PATRIC" id="fig|162209.4.peg.5386"/>